<dbReference type="InterPro" id="IPR038444">
    <property type="entry name" value="DUF465_sf"/>
</dbReference>
<organism evidence="1 2">
    <name type="scientific">Stagnimonas aquatica</name>
    <dbReference type="NCBI Taxonomy" id="2689987"/>
    <lineage>
        <taxon>Bacteria</taxon>
        <taxon>Pseudomonadati</taxon>
        <taxon>Pseudomonadota</taxon>
        <taxon>Gammaproteobacteria</taxon>
        <taxon>Nevskiales</taxon>
        <taxon>Nevskiaceae</taxon>
        <taxon>Stagnimonas</taxon>
    </lineage>
</organism>
<dbReference type="Proteomes" id="UP000282106">
    <property type="component" value="Unassembled WGS sequence"/>
</dbReference>
<dbReference type="RefSeq" id="WP_123210203.1">
    <property type="nucleotide sequence ID" value="NZ_RJVO01000001.1"/>
</dbReference>
<reference evidence="1 2" key="1">
    <citation type="submission" date="2018-10" db="EMBL/GenBank/DDBJ databases">
        <authorList>
            <person name="Chen W.-M."/>
        </authorList>
    </citation>
    <scope>NUCLEOTIDE SEQUENCE [LARGE SCALE GENOMIC DNA]</scope>
    <source>
        <strain evidence="1 2">THS-13</strain>
    </source>
</reference>
<accession>A0A3N0VMX7</accession>
<comment type="caution">
    <text evidence="1">The sequence shown here is derived from an EMBL/GenBank/DDBJ whole genome shotgun (WGS) entry which is preliminary data.</text>
</comment>
<dbReference type="InterPro" id="IPR007420">
    <property type="entry name" value="DUF465"/>
</dbReference>
<evidence type="ECO:0000313" key="1">
    <source>
        <dbReference type="EMBL" id="ROH93348.1"/>
    </source>
</evidence>
<evidence type="ECO:0000313" key="2">
    <source>
        <dbReference type="Proteomes" id="UP000282106"/>
    </source>
</evidence>
<dbReference type="EMBL" id="RJVO01000001">
    <property type="protein sequence ID" value="ROH93348.1"/>
    <property type="molecule type" value="Genomic_DNA"/>
</dbReference>
<proteinExistence type="predicted"/>
<dbReference type="Pfam" id="PF04325">
    <property type="entry name" value="DUF465"/>
    <property type="match status" value="1"/>
</dbReference>
<name>A0A3N0VMX7_9GAMM</name>
<gene>
    <name evidence="1" type="ORF">ED208_02160</name>
</gene>
<sequence length="80" mass="9607">MTIEKHDLVHDLPQFKDRIHALKTSDAHFAKLFAEYHEVDHEVRRIEQELETPGDEYVENLKTRRVRLKDQLYTRLNAAH</sequence>
<dbReference type="InParanoid" id="A0A3N0VMX7"/>
<dbReference type="Gene3D" id="6.10.280.50">
    <property type="match status" value="1"/>
</dbReference>
<dbReference type="AlphaFoldDB" id="A0A3N0VMX7"/>
<protein>
    <submittedName>
        <fullName evidence="1">DUF465 domain-containing protein</fullName>
    </submittedName>
</protein>
<keyword evidence="2" id="KW-1185">Reference proteome</keyword>